<dbReference type="OrthoDB" id="7776057at2"/>
<feature type="compositionally biased region" description="Basic and acidic residues" evidence="1">
    <location>
        <begin position="1"/>
        <end position="33"/>
    </location>
</feature>
<feature type="region of interest" description="Disordered" evidence="1">
    <location>
        <begin position="1"/>
        <end position="75"/>
    </location>
</feature>
<protein>
    <submittedName>
        <fullName evidence="2">Uncharacterized protein</fullName>
    </submittedName>
</protein>
<dbReference type="AlphaFoldDB" id="A0A1N6XRP0"/>
<organism evidence="2 3">
    <name type="scientific">Paracoccus thiocyanatus</name>
    <dbReference type="NCBI Taxonomy" id="34006"/>
    <lineage>
        <taxon>Bacteria</taxon>
        <taxon>Pseudomonadati</taxon>
        <taxon>Pseudomonadota</taxon>
        <taxon>Alphaproteobacteria</taxon>
        <taxon>Rhodobacterales</taxon>
        <taxon>Paracoccaceae</taxon>
        <taxon>Paracoccus</taxon>
    </lineage>
</organism>
<evidence type="ECO:0000313" key="3">
    <source>
        <dbReference type="Proteomes" id="UP000323956"/>
    </source>
</evidence>
<sequence length="75" mass="8365">MTREHATDKDNPATDPERQNAQGKHEGVPHTPEEFDAVNPAKQVRHPAVPRGHKPDTAMCEDRDRPGIVDKSEDC</sequence>
<proteinExistence type="predicted"/>
<evidence type="ECO:0000313" key="2">
    <source>
        <dbReference type="EMBL" id="SIR04990.1"/>
    </source>
</evidence>
<evidence type="ECO:0000256" key="1">
    <source>
        <dbReference type="SAM" id="MobiDB-lite"/>
    </source>
</evidence>
<name>A0A1N6XRP0_9RHOB</name>
<feature type="compositionally biased region" description="Basic and acidic residues" evidence="1">
    <location>
        <begin position="53"/>
        <end position="75"/>
    </location>
</feature>
<accession>A0A1N6XRP0</accession>
<dbReference type="EMBL" id="FTMK01000022">
    <property type="protein sequence ID" value="SIR04990.1"/>
    <property type="molecule type" value="Genomic_DNA"/>
</dbReference>
<dbReference type="RefSeq" id="WP_149766401.1">
    <property type="nucleotide sequence ID" value="NZ_FTMK01000022.1"/>
</dbReference>
<gene>
    <name evidence="2" type="ORF">SAMN05421641_12228</name>
</gene>
<dbReference type="Proteomes" id="UP000323956">
    <property type="component" value="Unassembled WGS sequence"/>
</dbReference>
<reference evidence="2 3" key="1">
    <citation type="submission" date="2017-01" db="EMBL/GenBank/DDBJ databases">
        <authorList>
            <person name="Varghese N."/>
            <person name="Submissions S."/>
        </authorList>
    </citation>
    <scope>NUCLEOTIDE SEQUENCE [LARGE SCALE GENOMIC DNA]</scope>
    <source>
        <strain evidence="2 3">ATCC 700171</strain>
    </source>
</reference>